<name>A0A7S2KJV0_9STRA</name>
<dbReference type="PANTHER" id="PTHR13192:SF3">
    <property type="entry name" value="COBALAMIN TRAFFICKING PROTEIN CBLD"/>
    <property type="match status" value="1"/>
</dbReference>
<reference evidence="1" key="1">
    <citation type="submission" date="2021-01" db="EMBL/GenBank/DDBJ databases">
        <authorList>
            <person name="Corre E."/>
            <person name="Pelletier E."/>
            <person name="Niang G."/>
            <person name="Scheremetjew M."/>
            <person name="Finn R."/>
            <person name="Kale V."/>
            <person name="Holt S."/>
            <person name="Cochrane G."/>
            <person name="Meng A."/>
            <person name="Brown T."/>
            <person name="Cohen L."/>
        </authorList>
    </citation>
    <scope>NUCLEOTIDE SEQUENCE</scope>
    <source>
        <strain evidence="1">B650</strain>
    </source>
</reference>
<evidence type="ECO:0000313" key="1">
    <source>
        <dbReference type="EMBL" id="CAD9578086.1"/>
    </source>
</evidence>
<proteinExistence type="predicted"/>
<dbReference type="GO" id="GO:0009235">
    <property type="term" value="P:cobalamin metabolic process"/>
    <property type="evidence" value="ECO:0007669"/>
    <property type="project" value="InterPro"/>
</dbReference>
<protein>
    <recommendedName>
        <fullName evidence="2">Methylmalonic aciduria and homocystinuria type D protein</fullName>
    </recommendedName>
</protein>
<dbReference type="EMBL" id="HBGY01014687">
    <property type="protein sequence ID" value="CAD9578086.1"/>
    <property type="molecule type" value="Transcribed_RNA"/>
</dbReference>
<evidence type="ECO:0008006" key="2">
    <source>
        <dbReference type="Google" id="ProtNLM"/>
    </source>
</evidence>
<dbReference type="InterPro" id="IPR019362">
    <property type="entry name" value="MMADHC"/>
</dbReference>
<dbReference type="Pfam" id="PF10229">
    <property type="entry name" value="MMADHC"/>
    <property type="match status" value="1"/>
</dbReference>
<dbReference type="AlphaFoldDB" id="A0A7S2KJV0"/>
<gene>
    <name evidence="1" type="ORF">LDAN0321_LOCUS9514</name>
</gene>
<dbReference type="PANTHER" id="PTHR13192">
    <property type="entry name" value="MY011 PROTEIN"/>
    <property type="match status" value="1"/>
</dbReference>
<sequence length="193" mass="21641">MAESGSTLVPPRLLYVNANNPTDDIECSIHTIPKPLAREFAHVFGENYLQGFEAANAARDDVKVFAVPTNQRAREDLVNIGDHIEMEKDRLLNVFMDFGRTFCERVRAKGYWADYIDPCSGLPMLTKHCNKVYSEVDGMEVLLNYRSYNAGFCKILTHPKWGSAVYPASVFVHAPFSVVKEALDTYQVSPASS</sequence>
<accession>A0A7S2KJV0</accession>
<organism evidence="1">
    <name type="scientific">Leptocylindrus danicus</name>
    <dbReference type="NCBI Taxonomy" id="163516"/>
    <lineage>
        <taxon>Eukaryota</taxon>
        <taxon>Sar</taxon>
        <taxon>Stramenopiles</taxon>
        <taxon>Ochrophyta</taxon>
        <taxon>Bacillariophyta</taxon>
        <taxon>Coscinodiscophyceae</taxon>
        <taxon>Chaetocerotophycidae</taxon>
        <taxon>Leptocylindrales</taxon>
        <taxon>Leptocylindraceae</taxon>
        <taxon>Leptocylindrus</taxon>
    </lineage>
</organism>